<dbReference type="OrthoDB" id="706425at2"/>
<organism evidence="1 2">
    <name type="scientific">Neolewinella xylanilytica</name>
    <dbReference type="NCBI Taxonomy" id="1514080"/>
    <lineage>
        <taxon>Bacteria</taxon>
        <taxon>Pseudomonadati</taxon>
        <taxon>Bacteroidota</taxon>
        <taxon>Saprospiria</taxon>
        <taxon>Saprospirales</taxon>
        <taxon>Lewinellaceae</taxon>
        <taxon>Neolewinella</taxon>
    </lineage>
</organism>
<protein>
    <submittedName>
        <fullName evidence="1">Uncharacterized protein</fullName>
    </submittedName>
</protein>
<proteinExistence type="predicted"/>
<name>A0A2S6IA48_9BACT</name>
<sequence length="103" mass="11075">MDLSYTLLHLQARRQLTNFDSQELVDWAVAALVAGYETEHLVMLAGMAGYSSLELWDYFNRAIAALAPELPPADAAALHATGIRVAERTTAGAHPGGYHGHAS</sequence>
<evidence type="ECO:0000313" key="2">
    <source>
        <dbReference type="Proteomes" id="UP000237662"/>
    </source>
</evidence>
<gene>
    <name evidence="1" type="ORF">CLV84_1337</name>
</gene>
<comment type="caution">
    <text evidence="1">The sequence shown here is derived from an EMBL/GenBank/DDBJ whole genome shotgun (WGS) entry which is preliminary data.</text>
</comment>
<evidence type="ECO:0000313" key="1">
    <source>
        <dbReference type="EMBL" id="PPK88370.1"/>
    </source>
</evidence>
<dbReference type="EMBL" id="PTJC01000005">
    <property type="protein sequence ID" value="PPK88370.1"/>
    <property type="molecule type" value="Genomic_DNA"/>
</dbReference>
<accession>A0A2S6IA48</accession>
<dbReference type="AlphaFoldDB" id="A0A2S6IA48"/>
<reference evidence="1 2" key="1">
    <citation type="submission" date="2018-02" db="EMBL/GenBank/DDBJ databases">
        <title>Genomic Encyclopedia of Archaeal and Bacterial Type Strains, Phase II (KMG-II): from individual species to whole genera.</title>
        <authorList>
            <person name="Goeker M."/>
        </authorList>
    </citation>
    <scope>NUCLEOTIDE SEQUENCE [LARGE SCALE GENOMIC DNA]</scope>
    <source>
        <strain evidence="1 2">DSM 29526</strain>
    </source>
</reference>
<keyword evidence="2" id="KW-1185">Reference proteome</keyword>
<dbReference type="Proteomes" id="UP000237662">
    <property type="component" value="Unassembled WGS sequence"/>
</dbReference>